<dbReference type="InterPro" id="IPR036390">
    <property type="entry name" value="WH_DNA-bd_sf"/>
</dbReference>
<accession>A0A2T3FK61</accession>
<dbReference type="RefSeq" id="WP_048925036.1">
    <property type="nucleotide sequence ID" value="NZ_DBGCOW010000019.1"/>
</dbReference>
<dbReference type="SUPFAM" id="SSF46785">
    <property type="entry name" value="Winged helix' DNA-binding domain"/>
    <property type="match status" value="1"/>
</dbReference>
<dbReference type="PANTHER" id="PTHR33221">
    <property type="entry name" value="WINGED HELIX-TURN-HELIX TRANSCRIPTIONAL REGULATOR, RRF2 FAMILY"/>
    <property type="match status" value="1"/>
</dbReference>
<dbReference type="InterPro" id="IPR030489">
    <property type="entry name" value="TR_Rrf2-type_CS"/>
</dbReference>
<dbReference type="Proteomes" id="UP000241201">
    <property type="component" value="Unassembled WGS sequence"/>
</dbReference>
<name>A0A2T3FK61_9FIRM</name>
<dbReference type="EMBL" id="PYLP01000028">
    <property type="protein sequence ID" value="PST35640.1"/>
    <property type="molecule type" value="Genomic_DNA"/>
</dbReference>
<evidence type="ECO:0000256" key="1">
    <source>
        <dbReference type="ARBA" id="ARBA00023125"/>
    </source>
</evidence>
<protein>
    <submittedName>
        <fullName evidence="2">Rrf2 family transcriptional regulator</fullName>
    </submittedName>
</protein>
<dbReference type="GO" id="GO:0003700">
    <property type="term" value="F:DNA-binding transcription factor activity"/>
    <property type="evidence" value="ECO:0007669"/>
    <property type="project" value="TreeGrafter"/>
</dbReference>
<dbReference type="InterPro" id="IPR000944">
    <property type="entry name" value="Tscrpt_reg_Rrf2"/>
</dbReference>
<gene>
    <name evidence="2" type="ORF">C7U55_12530</name>
</gene>
<dbReference type="GO" id="GO:0003677">
    <property type="term" value="F:DNA binding"/>
    <property type="evidence" value="ECO:0007669"/>
    <property type="project" value="UniProtKB-KW"/>
</dbReference>
<dbReference type="Gene3D" id="1.10.10.10">
    <property type="entry name" value="Winged helix-like DNA-binding domain superfamily/Winged helix DNA-binding domain"/>
    <property type="match status" value="1"/>
</dbReference>
<dbReference type="AlphaFoldDB" id="A0A2T3FK61"/>
<keyword evidence="1" id="KW-0238">DNA-binding</keyword>
<sequence length="143" mass="16173">MKISTKGRYALRLMIDLAQNKEQGNISLKDVAKRQEISIKYLEQIATPLIRAGLIKSVRGAQGGYSLTREMDKYTAKDILVAVEGPISCVACLETEPNQCPRYSECLTLPFYKGLNKVITDYLESYTLEDLAQLRGYQIEYII</sequence>
<dbReference type="NCBIfam" id="TIGR00738">
    <property type="entry name" value="rrf2_super"/>
    <property type="match status" value="1"/>
</dbReference>
<organism evidence="2 3">
    <name type="scientific">Faecalibacillus faecis</name>
    <dbReference type="NCBI Taxonomy" id="1982628"/>
    <lineage>
        <taxon>Bacteria</taxon>
        <taxon>Bacillati</taxon>
        <taxon>Bacillota</taxon>
        <taxon>Erysipelotrichia</taxon>
        <taxon>Erysipelotrichales</taxon>
        <taxon>Coprobacillaceae</taxon>
        <taxon>Faecalibacillus</taxon>
    </lineage>
</organism>
<dbReference type="PANTHER" id="PTHR33221:SF5">
    <property type="entry name" value="HTH-TYPE TRANSCRIPTIONAL REGULATOR ISCR"/>
    <property type="match status" value="1"/>
</dbReference>
<dbReference type="GeneID" id="77471909"/>
<dbReference type="PROSITE" id="PS51197">
    <property type="entry name" value="HTH_RRF2_2"/>
    <property type="match status" value="1"/>
</dbReference>
<keyword evidence="3" id="KW-1185">Reference proteome</keyword>
<comment type="caution">
    <text evidence="2">The sequence shown here is derived from an EMBL/GenBank/DDBJ whole genome shotgun (WGS) entry which is preliminary data.</text>
</comment>
<evidence type="ECO:0000313" key="3">
    <source>
        <dbReference type="Proteomes" id="UP000241201"/>
    </source>
</evidence>
<proteinExistence type="predicted"/>
<dbReference type="PROSITE" id="PS01332">
    <property type="entry name" value="HTH_RRF2_1"/>
    <property type="match status" value="1"/>
</dbReference>
<dbReference type="GO" id="GO:0005829">
    <property type="term" value="C:cytosol"/>
    <property type="evidence" value="ECO:0007669"/>
    <property type="project" value="TreeGrafter"/>
</dbReference>
<dbReference type="InterPro" id="IPR036388">
    <property type="entry name" value="WH-like_DNA-bd_sf"/>
</dbReference>
<reference evidence="3" key="1">
    <citation type="submission" date="2018-03" db="EMBL/GenBank/DDBJ databases">
        <title>Lachnoclostridium SNUG30370 gen.nov., sp.nov., isolated from human faeces.</title>
        <authorList>
            <person name="Seo B."/>
            <person name="Jeon K."/>
            <person name="Ko G."/>
        </authorList>
    </citation>
    <scope>NUCLEOTIDE SEQUENCE [LARGE SCALE GENOMIC DNA]</scope>
    <source>
        <strain evidence="3">SNUG30370</strain>
    </source>
</reference>
<dbReference type="Pfam" id="PF02082">
    <property type="entry name" value="Rrf2"/>
    <property type="match status" value="1"/>
</dbReference>
<evidence type="ECO:0000313" key="2">
    <source>
        <dbReference type="EMBL" id="PST35640.1"/>
    </source>
</evidence>